<evidence type="ECO:0000313" key="1">
    <source>
        <dbReference type="EMBL" id="AWI83061.1"/>
    </source>
</evidence>
<evidence type="ECO:0008006" key="3">
    <source>
        <dbReference type="Google" id="ProtNLM"/>
    </source>
</evidence>
<proteinExistence type="predicted"/>
<dbReference type="PIRSF" id="PIRSF016624">
    <property type="entry name" value="Mu_prophg_I"/>
    <property type="match status" value="1"/>
</dbReference>
<gene>
    <name evidence="1" type="ORF">CEW88_04920</name>
</gene>
<evidence type="ECO:0000313" key="2">
    <source>
        <dbReference type="Proteomes" id="UP000244915"/>
    </source>
</evidence>
<organism evidence="1 2">
    <name type="scientific">Alloyangia pacifica</name>
    <dbReference type="NCBI Taxonomy" id="311180"/>
    <lineage>
        <taxon>Bacteria</taxon>
        <taxon>Pseudomonadati</taxon>
        <taxon>Pseudomonadota</taxon>
        <taxon>Alphaproteobacteria</taxon>
        <taxon>Rhodobacterales</taxon>
        <taxon>Roseobacteraceae</taxon>
        <taxon>Alloyangia</taxon>
    </lineage>
</organism>
<name>A0A2U8HBA7_9RHOB</name>
<protein>
    <recommendedName>
        <fullName evidence="3">Mu-like prophage I protein</fullName>
    </recommendedName>
</protein>
<accession>A0A2U8HBA7</accession>
<reference evidence="1 2" key="1">
    <citation type="submission" date="2017-06" db="EMBL/GenBank/DDBJ databases">
        <title>Yangia sp. YSBP01 complete genome sequence.</title>
        <authorList>
            <person name="Woo J.-H."/>
            <person name="Kim H.-S."/>
        </authorList>
    </citation>
    <scope>NUCLEOTIDE SEQUENCE [LARGE SCALE GENOMIC DNA]</scope>
    <source>
        <strain evidence="1 2">YSBP01</strain>
    </source>
</reference>
<dbReference type="AlphaFoldDB" id="A0A2U8HBA7"/>
<dbReference type="EMBL" id="CP022189">
    <property type="protein sequence ID" value="AWI83061.1"/>
    <property type="molecule type" value="Genomic_DNA"/>
</dbReference>
<dbReference type="InterPro" id="IPR012106">
    <property type="entry name" value="Phage_Mu_Gp1"/>
</dbReference>
<dbReference type="Proteomes" id="UP000244915">
    <property type="component" value="Chromosome 1"/>
</dbReference>
<dbReference type="KEGG" id="ypac:CEW88_04920"/>
<sequence>MYRIGVLRQSRLMTDTVLIPLSALELPGASAAGPVPEWIHLVPKGRFKARDGRGPWSYQDAAATIEESFRRRAKLHVDLNHSTETAAKLGLEAPAVGYITEMEERENGIWGRVDWTSRGTELLSDRAYWGVSPVIEFDERTREVRAIARAALTNDPSVANLTPLSTKETDMFLSKVAKSLGLSEDASEEDVLAALEKAKDPTEVPNEALSTIGSALGIEGEASLTAILATASGLRSASTDQGQALAALQTEVTELREGNKKRDAEAFVDQAIRDKRVGVKASRENYVALHMENPQRARDLIAALPTLGASPTSIEPPKPADGQAALSTEQRQIADLIGVDPAAMQKTLREEESQQ</sequence>
<dbReference type="Pfam" id="PF10123">
    <property type="entry name" value="Mu-like_Pro"/>
    <property type="match status" value="1"/>
</dbReference>